<name>A0A1F8AQ23_9BACT</name>
<dbReference type="AlphaFoldDB" id="A0A1F8AQ23"/>
<comment type="caution">
    <text evidence="1">The sequence shown here is derived from an EMBL/GenBank/DDBJ whole genome shotgun (WGS) entry which is preliminary data.</text>
</comment>
<evidence type="ECO:0000313" key="1">
    <source>
        <dbReference type="EMBL" id="OGM53873.1"/>
    </source>
</evidence>
<dbReference type="SUPFAM" id="SSF52374">
    <property type="entry name" value="Nucleotidylyl transferase"/>
    <property type="match status" value="1"/>
</dbReference>
<dbReference type="Gene3D" id="3.40.50.620">
    <property type="entry name" value="HUPs"/>
    <property type="match status" value="1"/>
</dbReference>
<gene>
    <name evidence="1" type="ORF">A3E44_05660</name>
</gene>
<evidence type="ECO:0008006" key="3">
    <source>
        <dbReference type="Google" id="ProtNLM"/>
    </source>
</evidence>
<dbReference type="InterPro" id="IPR014729">
    <property type="entry name" value="Rossmann-like_a/b/a_fold"/>
</dbReference>
<evidence type="ECO:0000313" key="2">
    <source>
        <dbReference type="Proteomes" id="UP000178603"/>
    </source>
</evidence>
<reference evidence="1 2" key="1">
    <citation type="journal article" date="2016" name="Nat. Commun.">
        <title>Thousands of microbial genomes shed light on interconnected biogeochemical processes in an aquifer system.</title>
        <authorList>
            <person name="Anantharaman K."/>
            <person name="Brown C.T."/>
            <person name="Hug L.A."/>
            <person name="Sharon I."/>
            <person name="Castelle C.J."/>
            <person name="Probst A.J."/>
            <person name="Thomas B.C."/>
            <person name="Singh A."/>
            <person name="Wilkins M.J."/>
            <person name="Karaoz U."/>
            <person name="Brodie E.L."/>
            <person name="Williams K.H."/>
            <person name="Hubbard S.S."/>
            <person name="Banfield J.F."/>
        </authorList>
    </citation>
    <scope>NUCLEOTIDE SEQUENCE [LARGE SCALE GENOMIC DNA]</scope>
</reference>
<protein>
    <recommendedName>
        <fullName evidence="3">Cytidyltransferase-like domain-containing protein</fullName>
    </recommendedName>
</protein>
<proteinExistence type="predicted"/>
<sequence>MSFQQEASPFRRTPLYFHSQDYMEVKEMVGQERWNFLTADLLKVYFLDPSLETMRLIFGNMLWELYNKPQEARDAGYDELDILISIMVIQQLATDSGIILGQEVERIRDQGEPLPFIDTASKYSTWHGLILQAKEWSAKGEVAGLGHGAMDPPHVGHGRLAARIWPYCDHLVIGFDPNWYVKERKGEDRPRFPQLAWRMWEMASLPTVDKVVVLPLRRGQDEEEEFAEIYGDLGVKVLGTSKDNKYYPKYVERMKQMGGLVVTEGPLRWSSSKLVGDLSDEEIASRALLDADSIRKHAESVHQKAVSLGYLKDYIEDA</sequence>
<dbReference type="EMBL" id="MGGW01000020">
    <property type="protein sequence ID" value="OGM53873.1"/>
    <property type="molecule type" value="Genomic_DNA"/>
</dbReference>
<accession>A0A1F8AQ23</accession>
<organism evidence="1 2">
    <name type="scientific">Candidatus Woesebacteria bacterium RIFCSPHIGHO2_12_FULL_41_24</name>
    <dbReference type="NCBI Taxonomy" id="1802510"/>
    <lineage>
        <taxon>Bacteria</taxon>
        <taxon>Candidatus Woeseibacteriota</taxon>
    </lineage>
</organism>
<dbReference type="Proteomes" id="UP000178603">
    <property type="component" value="Unassembled WGS sequence"/>
</dbReference>